<comment type="caution">
    <text evidence="1">The sequence shown here is derived from an EMBL/GenBank/DDBJ whole genome shotgun (WGS) entry which is preliminary data.</text>
</comment>
<accession>A0AAD8V278</accession>
<evidence type="ECO:0000313" key="2">
    <source>
        <dbReference type="Proteomes" id="UP001230504"/>
    </source>
</evidence>
<proteinExistence type="predicted"/>
<name>A0AAD8V278_9PEZI</name>
<gene>
    <name evidence="1" type="ORF">LY79DRAFT_564163</name>
</gene>
<dbReference type="RefSeq" id="XP_060410568.1">
    <property type="nucleotide sequence ID" value="XM_060558621.1"/>
</dbReference>
<dbReference type="Proteomes" id="UP001230504">
    <property type="component" value="Unassembled WGS sequence"/>
</dbReference>
<dbReference type="EMBL" id="JAHLJV010000066">
    <property type="protein sequence ID" value="KAK1579444.1"/>
    <property type="molecule type" value="Genomic_DNA"/>
</dbReference>
<reference evidence="1" key="1">
    <citation type="submission" date="2021-06" db="EMBL/GenBank/DDBJ databases">
        <title>Comparative genomics, transcriptomics and evolutionary studies reveal genomic signatures of adaptation to plant cell wall in hemibiotrophic fungi.</title>
        <authorList>
            <consortium name="DOE Joint Genome Institute"/>
            <person name="Baroncelli R."/>
            <person name="Diaz J.F."/>
            <person name="Benocci T."/>
            <person name="Peng M."/>
            <person name="Battaglia E."/>
            <person name="Haridas S."/>
            <person name="Andreopoulos W."/>
            <person name="Labutti K."/>
            <person name="Pangilinan J."/>
            <person name="Floch G.L."/>
            <person name="Makela M.R."/>
            <person name="Henrissat B."/>
            <person name="Grigoriev I.V."/>
            <person name="Crouch J.A."/>
            <person name="De Vries R.P."/>
            <person name="Sukno S.A."/>
            <person name="Thon M.R."/>
        </authorList>
    </citation>
    <scope>NUCLEOTIDE SEQUENCE</scope>
    <source>
        <strain evidence="1">CBS 125086</strain>
    </source>
</reference>
<evidence type="ECO:0000313" key="1">
    <source>
        <dbReference type="EMBL" id="KAK1579444.1"/>
    </source>
</evidence>
<organism evidence="1 2">
    <name type="scientific">Colletotrichum navitas</name>
    <dbReference type="NCBI Taxonomy" id="681940"/>
    <lineage>
        <taxon>Eukaryota</taxon>
        <taxon>Fungi</taxon>
        <taxon>Dikarya</taxon>
        <taxon>Ascomycota</taxon>
        <taxon>Pezizomycotina</taxon>
        <taxon>Sordariomycetes</taxon>
        <taxon>Hypocreomycetidae</taxon>
        <taxon>Glomerellales</taxon>
        <taxon>Glomerellaceae</taxon>
        <taxon>Colletotrichum</taxon>
        <taxon>Colletotrichum graminicola species complex</taxon>
    </lineage>
</organism>
<keyword evidence="2" id="KW-1185">Reference proteome</keyword>
<sequence length="74" mass="8068">MPSMTQSTPRQPPPARAEMLFGDMVLPGIPTPHFVHSGRVRPPYLGDPGQPYQSTLPTPALCCVLSLPIDDRET</sequence>
<protein>
    <submittedName>
        <fullName evidence="1">Uncharacterized protein</fullName>
    </submittedName>
</protein>
<dbReference type="AlphaFoldDB" id="A0AAD8V278"/>
<dbReference type="GeneID" id="85442861"/>